<dbReference type="InterPro" id="IPR007751">
    <property type="entry name" value="DUF676_lipase-like"/>
</dbReference>
<evidence type="ECO:0000256" key="2">
    <source>
        <dbReference type="ARBA" id="ARBA00022737"/>
    </source>
</evidence>
<proteinExistence type="inferred from homology"/>
<dbReference type="Gene3D" id="3.40.50.300">
    <property type="entry name" value="P-loop containing nucleotide triphosphate hydrolases"/>
    <property type="match status" value="1"/>
</dbReference>
<evidence type="ECO:0000256" key="3">
    <source>
        <dbReference type="PROSITE-ProRule" id="PRU00023"/>
    </source>
</evidence>
<reference evidence="6 7" key="1">
    <citation type="submission" date="2016-07" db="EMBL/GenBank/DDBJ databases">
        <title>Multiple horizontal gene transfer events from other fungi enriched the ability of initially mycotrophic Trichoderma (Ascomycota) to feed on dead plant biomass.</title>
        <authorList>
            <consortium name="DOE Joint Genome Institute"/>
            <person name="Aerts A."/>
            <person name="Atanasova L."/>
            <person name="Chenthamara K."/>
            <person name="Zhang J."/>
            <person name="Grujic M."/>
            <person name="Henrissat B."/>
            <person name="Kuo A."/>
            <person name="Salamov A."/>
            <person name="Lipzen A."/>
            <person name="Labutti K."/>
            <person name="Barry K."/>
            <person name="Miao Y."/>
            <person name="Rahimi M.J."/>
            <person name="Shen Q."/>
            <person name="Grigoriev I.V."/>
            <person name="Kubicek C.P."/>
            <person name="Druzhinina I.S."/>
        </authorList>
    </citation>
    <scope>NUCLEOTIDE SEQUENCE [LARGE SCALE GENOMIC DNA]</scope>
    <source>
        <strain evidence="6 7">CBS 433.97</strain>
    </source>
</reference>
<dbReference type="PROSITE" id="PS50088">
    <property type="entry name" value="ANK_REPEAT"/>
    <property type="match status" value="4"/>
</dbReference>
<dbReference type="InterPro" id="IPR002110">
    <property type="entry name" value="Ankyrin_rpt"/>
</dbReference>
<dbReference type="InterPro" id="IPR029058">
    <property type="entry name" value="AB_hydrolase_fold"/>
</dbReference>
<organism evidence="6 7">
    <name type="scientific">Trichoderma asperellum (strain ATCC 204424 / CBS 433.97 / NBRC 101777)</name>
    <dbReference type="NCBI Taxonomy" id="1042311"/>
    <lineage>
        <taxon>Eukaryota</taxon>
        <taxon>Fungi</taxon>
        <taxon>Dikarya</taxon>
        <taxon>Ascomycota</taxon>
        <taxon>Pezizomycotina</taxon>
        <taxon>Sordariomycetes</taxon>
        <taxon>Hypocreomycetidae</taxon>
        <taxon>Hypocreales</taxon>
        <taxon>Hypocreaceae</taxon>
        <taxon>Trichoderma</taxon>
    </lineage>
</organism>
<evidence type="ECO:0000313" key="7">
    <source>
        <dbReference type="Proteomes" id="UP000240493"/>
    </source>
</evidence>
<comment type="similarity">
    <text evidence="1">Belongs to the putative lipase ROG1 family.</text>
</comment>
<keyword evidence="2" id="KW-0677">Repeat</keyword>
<evidence type="ECO:0000259" key="5">
    <source>
        <dbReference type="PROSITE" id="PS50837"/>
    </source>
</evidence>
<gene>
    <name evidence="6" type="ORF">M441DRAFT_145727</name>
</gene>
<dbReference type="PROSITE" id="PS50297">
    <property type="entry name" value="ANK_REP_REGION"/>
    <property type="match status" value="2"/>
</dbReference>
<dbReference type="Gene3D" id="1.25.40.20">
    <property type="entry name" value="Ankyrin repeat-containing domain"/>
    <property type="match status" value="1"/>
</dbReference>
<dbReference type="Pfam" id="PF12796">
    <property type="entry name" value="Ank_2"/>
    <property type="match status" value="3"/>
</dbReference>
<dbReference type="InterPro" id="IPR056884">
    <property type="entry name" value="NPHP3-like_N"/>
</dbReference>
<dbReference type="SUPFAM" id="SSF52540">
    <property type="entry name" value="P-loop containing nucleoside triphosphate hydrolases"/>
    <property type="match status" value="1"/>
</dbReference>
<feature type="region of interest" description="Disordered" evidence="4">
    <location>
        <begin position="1"/>
        <end position="27"/>
    </location>
</feature>
<accession>A0A2T3Z1H4</accession>
<dbReference type="STRING" id="1042311.A0A2T3Z1H4"/>
<feature type="domain" description="NACHT" evidence="5">
    <location>
        <begin position="367"/>
        <end position="517"/>
    </location>
</feature>
<evidence type="ECO:0000256" key="4">
    <source>
        <dbReference type="SAM" id="MobiDB-lite"/>
    </source>
</evidence>
<dbReference type="InterPro" id="IPR036770">
    <property type="entry name" value="Ankyrin_rpt-contain_sf"/>
</dbReference>
<dbReference type="SUPFAM" id="SSF48403">
    <property type="entry name" value="Ankyrin repeat"/>
    <property type="match status" value="1"/>
</dbReference>
<protein>
    <recommendedName>
        <fullName evidence="5">NACHT domain-containing protein</fullName>
    </recommendedName>
</protein>
<name>A0A2T3Z1H4_TRIA4</name>
<dbReference type="InterPro" id="IPR027417">
    <property type="entry name" value="P-loop_NTPase"/>
</dbReference>
<evidence type="ECO:0000256" key="1">
    <source>
        <dbReference type="ARBA" id="ARBA00007920"/>
    </source>
</evidence>
<dbReference type="SUPFAM" id="SSF53474">
    <property type="entry name" value="alpha/beta-Hydrolases"/>
    <property type="match status" value="1"/>
</dbReference>
<feature type="repeat" description="ANK" evidence="3">
    <location>
        <begin position="1173"/>
        <end position="1205"/>
    </location>
</feature>
<dbReference type="PANTHER" id="PTHR10039:SF14">
    <property type="entry name" value="NACHT DOMAIN-CONTAINING PROTEIN"/>
    <property type="match status" value="1"/>
</dbReference>
<dbReference type="Proteomes" id="UP000240493">
    <property type="component" value="Unassembled WGS sequence"/>
</dbReference>
<sequence>MAGQANPTTNTPRPLHQHANLSSTESTEQSIEKHGLFKLAEGKPDPSGSSNYPVDIIAVHGLNGDAFSTWRHHQDGTLWLRDLLPKFLPGCRVYTYGYPSKIFSQSSARVEEYARDLLISLRDNREDSTGKRSIIFVCHSLGGIVFKQALVIAHQDDNLYGDVLKSVIGVAFLATPHRGSSVASLGSVFGTIINAFMGPRAVRTDLLNHLIYDSDALQKLSTSARNLLGNISVVSCYENNPAAPLSTLVVNHASATLGIPNEELIPMFEDHRSICRFPGETESYKKLAKALRRIASQAAATSPPLKRASTHSSTAVLSDLERTCMTLLNDHDAAKGMELPSKPVSGTCQWIHSHHLFISWLEKGSNALLWLTGHPGSGKTMLSYSLVQHLNDVRAQSGNVLIYLCQSKNKQTDGREVLIGLILQMIDRHRSMIRYVRSVFEKQGASMIQSFYLLWRIFFRIVTDPKAGFTYIILDALDECEKASCHQLLESISDMVTNSSWPKGSGTTVKFLLTSRPFLRQSFVSTEEALKPQISIDDSQTGYANDLQIFIQQRVNEISYSRQYSSDMRDFLYQTITAKADRTFLWVNVVLTSIERNLLSSRKDFQKIIASIPEGLMETYRRYLAAVPSDHQDDASQLLKLLLGSSRSLHLTELNIAFTIDASHSTAEEVMQDTQNSIAHTVHGILGPLIRIIDGHVSLVHQSVKDFLLEQVTAEYDSFPAMRLVNSQSSALQLATACIKYLLLDDFKVDCFSANGSPTSPSLEISDFLDNLPLSDYSGDYWDSEDPNLASDVLFREPDELHPDICDLLVSNYAFYNYASLHWAEHFAICEQVASDHLRTAAVSLLDIDTASCRNWLHFYRTRAVTSINDSPVDQDPIILASQFNLLVLLNDLLGSCEPSQATKSRGLYWASRFGYDRILTSLLEAGAEPNSSDLDGQTALTIASEHGNLACVVKLLADERTNLNMPGPRGRNALSLACGGGHNDIVNKLLSKGCSADGPDNSGATPFFWAVGGEHHTIMSTLARIGSVDINHRDKAGRTAISWAAGDGMADTLARLLKFPGIDVNLADNKGKSPLSWAAGNGCVDTVEVLLRSRKVNKASSDNDKRNAISWASGGGHHTTLAKLLDGGCPGVDAEDIDGWTPLAWAIQTNTPETVRALINTDLVQIDRRDGGGRTALSWAVDYGHKEVVKVLLQAGADLEAESDKRSTPISIAKQLGRDDLLSVLMMYATSRQ</sequence>
<keyword evidence="7" id="KW-1185">Reference proteome</keyword>
<feature type="compositionally biased region" description="Polar residues" evidence="4">
    <location>
        <begin position="1"/>
        <end position="12"/>
    </location>
</feature>
<dbReference type="Pfam" id="PF24883">
    <property type="entry name" value="NPHP3_N"/>
    <property type="match status" value="1"/>
</dbReference>
<keyword evidence="3" id="KW-0040">ANK repeat</keyword>
<evidence type="ECO:0000313" key="6">
    <source>
        <dbReference type="EMBL" id="PTB38647.1"/>
    </source>
</evidence>
<dbReference type="Gene3D" id="3.40.50.1820">
    <property type="entry name" value="alpha/beta hydrolase"/>
    <property type="match status" value="1"/>
</dbReference>
<dbReference type="InterPro" id="IPR007111">
    <property type="entry name" value="NACHT_NTPase"/>
</dbReference>
<dbReference type="EMBL" id="KZ679265">
    <property type="protein sequence ID" value="PTB38647.1"/>
    <property type="molecule type" value="Genomic_DNA"/>
</dbReference>
<feature type="repeat" description="ANK" evidence="3">
    <location>
        <begin position="970"/>
        <end position="1002"/>
    </location>
</feature>
<dbReference type="SMART" id="SM00248">
    <property type="entry name" value="ANK"/>
    <property type="match status" value="9"/>
</dbReference>
<feature type="repeat" description="ANK" evidence="3">
    <location>
        <begin position="936"/>
        <end position="969"/>
    </location>
</feature>
<dbReference type="AlphaFoldDB" id="A0A2T3Z1H4"/>
<dbReference type="OrthoDB" id="4900387at2759"/>
<dbReference type="PROSITE" id="PS50837">
    <property type="entry name" value="NACHT"/>
    <property type="match status" value="1"/>
</dbReference>
<dbReference type="Pfam" id="PF05057">
    <property type="entry name" value="DUF676"/>
    <property type="match status" value="1"/>
</dbReference>
<feature type="repeat" description="ANK" evidence="3">
    <location>
        <begin position="1037"/>
        <end position="1070"/>
    </location>
</feature>
<dbReference type="PANTHER" id="PTHR10039">
    <property type="entry name" value="AMELOGENIN"/>
    <property type="match status" value="1"/>
</dbReference>